<dbReference type="STRING" id="266128.ABB25_00685"/>
<evidence type="ECO:0000259" key="1">
    <source>
        <dbReference type="Pfam" id="PF13761"/>
    </source>
</evidence>
<dbReference type="AlphaFoldDB" id="A0A0R0BTN5"/>
<feature type="domain" description="DUF4166" evidence="1">
    <location>
        <begin position="9"/>
        <end position="166"/>
    </location>
</feature>
<gene>
    <name evidence="2" type="ORF">ABB25_00685</name>
</gene>
<evidence type="ECO:0000313" key="2">
    <source>
        <dbReference type="EMBL" id="KRG60844.1"/>
    </source>
</evidence>
<dbReference type="Proteomes" id="UP000051254">
    <property type="component" value="Unassembled WGS sequence"/>
</dbReference>
<proteinExistence type="predicted"/>
<keyword evidence="3" id="KW-1185">Reference proteome</keyword>
<dbReference type="PATRIC" id="fig|266128.3.peg.1200"/>
<comment type="caution">
    <text evidence="2">The sequence shown here is derived from an EMBL/GenBank/DDBJ whole genome shotgun (WGS) entry which is preliminary data.</text>
</comment>
<name>A0A0R0BTN5_9GAMM</name>
<dbReference type="InterPro" id="IPR025311">
    <property type="entry name" value="DUF4166"/>
</dbReference>
<evidence type="ECO:0000313" key="3">
    <source>
        <dbReference type="Proteomes" id="UP000051254"/>
    </source>
</evidence>
<organism evidence="2 3">
    <name type="scientific">Stenotrophomonas koreensis</name>
    <dbReference type="NCBI Taxonomy" id="266128"/>
    <lineage>
        <taxon>Bacteria</taxon>
        <taxon>Pseudomonadati</taxon>
        <taxon>Pseudomonadota</taxon>
        <taxon>Gammaproteobacteria</taxon>
        <taxon>Lysobacterales</taxon>
        <taxon>Lysobacteraceae</taxon>
        <taxon>Stenotrophomonas</taxon>
    </lineage>
</organism>
<reference evidence="2 3" key="1">
    <citation type="submission" date="2015-05" db="EMBL/GenBank/DDBJ databases">
        <title>Genome sequencing and analysis of members of genus Stenotrophomonas.</title>
        <authorList>
            <person name="Patil P.P."/>
            <person name="Midha S."/>
            <person name="Patil P.B."/>
        </authorList>
    </citation>
    <scope>NUCLEOTIDE SEQUENCE [LARGE SCALE GENOMIC DNA]</scope>
    <source>
        <strain evidence="2 3">DSM 17805</strain>
    </source>
</reference>
<sequence>MLGEAFADLAAPVRALHASSGPPCWQGQCVVSRGSHPLARLCAWAARLPPAGQGVPTTVQFQRRSDQEIWTRRFGAAAMRSRMWPHHGRLRERLGLVQFDFGLSVSNGGIVWNTLGVRVFGLLPLPAAWFAGVHCLESADALGRYTFDVQASLPWIGPVVRYQGWLLPG</sequence>
<accession>A0A0R0BTN5</accession>
<dbReference type="OrthoDB" id="528778at2"/>
<protein>
    <recommendedName>
        <fullName evidence="1">DUF4166 domain-containing protein</fullName>
    </recommendedName>
</protein>
<dbReference type="EMBL" id="LDJH01000002">
    <property type="protein sequence ID" value="KRG60844.1"/>
    <property type="molecule type" value="Genomic_DNA"/>
</dbReference>
<dbReference type="Pfam" id="PF13761">
    <property type="entry name" value="DUF4166"/>
    <property type="match status" value="1"/>
</dbReference>